<accession>B6HRB0</accession>
<dbReference type="OrthoDB" id="30336at2759"/>
<dbReference type="Proteomes" id="UP000000724">
    <property type="component" value="Contig Pc00c22"/>
</dbReference>
<dbReference type="AlphaFoldDB" id="B6HRB0"/>
<reference evidence="1 2" key="1">
    <citation type="journal article" date="2008" name="Nat. Biotechnol.">
        <title>Genome sequencing and analysis of the filamentous fungus Penicillium chrysogenum.</title>
        <authorList>
            <person name="van den Berg M.A."/>
            <person name="Albang R."/>
            <person name="Albermann K."/>
            <person name="Badger J.H."/>
            <person name="Daran J.-M."/>
            <person name="Driessen A.J.M."/>
            <person name="Garcia-Estrada C."/>
            <person name="Fedorova N.D."/>
            <person name="Harris D.M."/>
            <person name="Heijne W.H.M."/>
            <person name="Joardar V.S."/>
            <person name="Kiel J.A.K.W."/>
            <person name="Kovalchuk A."/>
            <person name="Martin J.F."/>
            <person name="Nierman W.C."/>
            <person name="Nijland J.G."/>
            <person name="Pronk J.T."/>
            <person name="Roubos J.A."/>
            <person name="van der Klei I.J."/>
            <person name="van Peij N.N.M.E."/>
            <person name="Veenhuis M."/>
            <person name="von Doehren H."/>
            <person name="Wagner C."/>
            <person name="Wortman J.R."/>
            <person name="Bovenberg R.A.L."/>
        </authorList>
    </citation>
    <scope>NUCLEOTIDE SEQUENCE [LARGE SCALE GENOMIC DNA]</scope>
    <source>
        <strain evidence="2">ATCC 28089 / DSM 1075 / NRRL 1951 / Wisconsin 54-1255</strain>
    </source>
</reference>
<dbReference type="VEuPathDB" id="FungiDB:PCH_Pc22g03210"/>
<evidence type="ECO:0000313" key="2">
    <source>
        <dbReference type="Proteomes" id="UP000000724"/>
    </source>
</evidence>
<keyword evidence="2" id="KW-1185">Reference proteome</keyword>
<organism evidence="1 2">
    <name type="scientific">Penicillium rubens (strain ATCC 28089 / DSM 1075 / NRRL 1951 / Wisconsin 54-1255)</name>
    <name type="common">Penicillium chrysogenum</name>
    <dbReference type="NCBI Taxonomy" id="500485"/>
    <lineage>
        <taxon>Eukaryota</taxon>
        <taxon>Fungi</taxon>
        <taxon>Dikarya</taxon>
        <taxon>Ascomycota</taxon>
        <taxon>Pezizomycotina</taxon>
        <taxon>Eurotiomycetes</taxon>
        <taxon>Eurotiomycetidae</taxon>
        <taxon>Eurotiales</taxon>
        <taxon>Aspergillaceae</taxon>
        <taxon>Penicillium</taxon>
        <taxon>Penicillium chrysogenum species complex</taxon>
    </lineage>
</organism>
<evidence type="ECO:0000313" key="1">
    <source>
        <dbReference type="EMBL" id="CAP97609.1"/>
    </source>
</evidence>
<name>B6HRB0_PENRW</name>
<sequence length="170" mass="18176">MGSKQTLPNKGPGRRSPAGQGFLNFRASCAYMLSSQENLSFSNISKFFCALSGGKRGYHDAYTATLKVSTLEPDRRSSFCPSCLASPCSLDNPERLGERSDPFPFLSALTPYKLCRSLIQGSGSTCLRPPQTRFTSSFDDCSTASGLVKEGYIPVGGYPEQTLFGVGGAG</sequence>
<protein>
    <submittedName>
        <fullName evidence="1">Uncharacterized protein</fullName>
    </submittedName>
</protein>
<dbReference type="EMBL" id="AM920437">
    <property type="protein sequence ID" value="CAP97609.1"/>
    <property type="molecule type" value="Genomic_DNA"/>
</dbReference>
<dbReference type="HOGENOM" id="CLU_1571164_0_0_1"/>
<proteinExistence type="predicted"/>
<gene>
    <name evidence="1" type="ORF">Pc22g03210</name>
    <name evidence="1" type="ORF">PCH_Pc22g03210</name>
</gene>